<comment type="subcellular location">
    <subcellularLocation>
        <location evidence="1">Cell membrane</location>
        <topology evidence="1">Multi-pass membrane protein</topology>
    </subcellularLocation>
</comment>
<evidence type="ECO:0000256" key="3">
    <source>
        <dbReference type="ARBA" id="ARBA00022475"/>
    </source>
</evidence>
<evidence type="ECO:0000256" key="5">
    <source>
        <dbReference type="ARBA" id="ARBA00022989"/>
    </source>
</evidence>
<keyword evidence="2" id="KW-0813">Transport</keyword>
<dbReference type="Pfam" id="PF10613">
    <property type="entry name" value="Lig_chan-Glu_bd"/>
    <property type="match status" value="1"/>
</dbReference>
<evidence type="ECO:0000256" key="10">
    <source>
        <dbReference type="ARBA" id="ARBA00023286"/>
    </source>
</evidence>
<evidence type="ECO:0000256" key="2">
    <source>
        <dbReference type="ARBA" id="ARBA00022448"/>
    </source>
</evidence>
<keyword evidence="9" id="KW-0325">Glycoprotein</keyword>
<dbReference type="Proteomes" id="UP000887013">
    <property type="component" value="Unassembled WGS sequence"/>
</dbReference>
<dbReference type="PANTHER" id="PTHR42643:SF30">
    <property type="entry name" value="IONOTROPIC RECEPTOR 40A-RELATED"/>
    <property type="match status" value="1"/>
</dbReference>
<dbReference type="Gene3D" id="1.10.287.70">
    <property type="match status" value="1"/>
</dbReference>
<evidence type="ECO:0000256" key="8">
    <source>
        <dbReference type="ARBA" id="ARBA00023170"/>
    </source>
</evidence>
<proteinExistence type="predicted"/>
<dbReference type="InterPro" id="IPR019594">
    <property type="entry name" value="Glu/Gly-bd"/>
</dbReference>
<evidence type="ECO:0000256" key="9">
    <source>
        <dbReference type="ARBA" id="ARBA00023180"/>
    </source>
</evidence>
<feature type="transmembrane region" description="Helical" evidence="12">
    <location>
        <begin position="359"/>
        <end position="381"/>
    </location>
</feature>
<sequence>MTVKIVNNRTVLGGVEGDMLQCLADKLNFAIELFLSPNAQFGSRHSNGTWDGVIGLVQSGQADIGLQSLSISEERMKAVNFSIPYYVLQKAFIAKEPGLMPKITAFTYPFNRNAWILYVLMILAATVLFQRVIFRNTTLLGSFLWVLGSIASQPMGNIRDTPWRRVLLGFWLTIAVAMPFLYKTNFLSFLTMPEKEIVPRTFEELSRAVLSGKYKCSTLKGTIDRQLLRESENEYMVKLGEIIEKNNWEYSLGERVHDLLDDPVALISARSAIRLFFGSPPYINVIESNDNLGVWYSGIAVNKEFCCRERLNDVLHRMNNGGFFDKWLNGNSFTTTLKKRLEVKHEEPELQLKLQDLKLAFFTLFCGYVLAFLAFLAELWIPKRFVPQ</sequence>
<dbReference type="AlphaFoldDB" id="A0A8X6IEC5"/>
<reference evidence="14" key="1">
    <citation type="submission" date="2020-08" db="EMBL/GenBank/DDBJ databases">
        <title>Multicomponent nature underlies the extraordinary mechanical properties of spider dragline silk.</title>
        <authorList>
            <person name="Kono N."/>
            <person name="Nakamura H."/>
            <person name="Mori M."/>
            <person name="Yoshida Y."/>
            <person name="Ohtoshi R."/>
            <person name="Malay A.D."/>
            <person name="Moran D.A.P."/>
            <person name="Tomita M."/>
            <person name="Numata K."/>
            <person name="Arakawa K."/>
        </authorList>
    </citation>
    <scope>NUCLEOTIDE SEQUENCE</scope>
</reference>
<evidence type="ECO:0000256" key="7">
    <source>
        <dbReference type="ARBA" id="ARBA00023136"/>
    </source>
</evidence>
<evidence type="ECO:0000313" key="14">
    <source>
        <dbReference type="EMBL" id="GFS39626.1"/>
    </source>
</evidence>
<keyword evidence="10" id="KW-1071">Ligand-gated ion channel</keyword>
<dbReference type="PANTHER" id="PTHR42643">
    <property type="entry name" value="IONOTROPIC RECEPTOR 20A-RELATED"/>
    <property type="match status" value="1"/>
</dbReference>
<evidence type="ECO:0000256" key="12">
    <source>
        <dbReference type="SAM" id="Phobius"/>
    </source>
</evidence>
<accession>A0A8X6IEC5</accession>
<evidence type="ECO:0000256" key="6">
    <source>
        <dbReference type="ARBA" id="ARBA00023065"/>
    </source>
</evidence>
<dbReference type="OrthoDB" id="6117597at2759"/>
<evidence type="ECO:0000256" key="1">
    <source>
        <dbReference type="ARBA" id="ARBA00004651"/>
    </source>
</evidence>
<name>A0A8X6IEC5_NEPPI</name>
<dbReference type="GO" id="GO:0015276">
    <property type="term" value="F:ligand-gated monoatomic ion channel activity"/>
    <property type="evidence" value="ECO:0007669"/>
    <property type="project" value="InterPro"/>
</dbReference>
<feature type="domain" description="Ionotropic glutamate receptor L-glutamate and glycine-binding" evidence="13">
    <location>
        <begin position="4"/>
        <end position="59"/>
    </location>
</feature>
<evidence type="ECO:0000259" key="13">
    <source>
        <dbReference type="SMART" id="SM00918"/>
    </source>
</evidence>
<evidence type="ECO:0000256" key="11">
    <source>
        <dbReference type="ARBA" id="ARBA00023303"/>
    </source>
</evidence>
<keyword evidence="4 12" id="KW-0812">Transmembrane</keyword>
<feature type="transmembrane region" description="Helical" evidence="12">
    <location>
        <begin position="115"/>
        <end position="134"/>
    </location>
</feature>
<keyword evidence="7 12" id="KW-0472">Membrane</keyword>
<organism evidence="14 15">
    <name type="scientific">Nephila pilipes</name>
    <name type="common">Giant wood spider</name>
    <name type="synonym">Nephila maculata</name>
    <dbReference type="NCBI Taxonomy" id="299642"/>
    <lineage>
        <taxon>Eukaryota</taxon>
        <taxon>Metazoa</taxon>
        <taxon>Ecdysozoa</taxon>
        <taxon>Arthropoda</taxon>
        <taxon>Chelicerata</taxon>
        <taxon>Arachnida</taxon>
        <taxon>Araneae</taxon>
        <taxon>Araneomorphae</taxon>
        <taxon>Entelegynae</taxon>
        <taxon>Araneoidea</taxon>
        <taxon>Nephilidae</taxon>
        <taxon>Nephila</taxon>
    </lineage>
</organism>
<dbReference type="GO" id="GO:0005886">
    <property type="term" value="C:plasma membrane"/>
    <property type="evidence" value="ECO:0007669"/>
    <property type="project" value="UniProtKB-SubCell"/>
</dbReference>
<keyword evidence="5 12" id="KW-1133">Transmembrane helix</keyword>
<keyword evidence="6" id="KW-0406">Ion transport</keyword>
<evidence type="ECO:0000256" key="4">
    <source>
        <dbReference type="ARBA" id="ARBA00022692"/>
    </source>
</evidence>
<keyword evidence="15" id="KW-1185">Reference proteome</keyword>
<evidence type="ECO:0000313" key="15">
    <source>
        <dbReference type="Proteomes" id="UP000887013"/>
    </source>
</evidence>
<keyword evidence="8" id="KW-0675">Receptor</keyword>
<dbReference type="EMBL" id="BMAW01043474">
    <property type="protein sequence ID" value="GFS39626.1"/>
    <property type="molecule type" value="Genomic_DNA"/>
</dbReference>
<dbReference type="Gene3D" id="3.40.190.10">
    <property type="entry name" value="Periplasmic binding protein-like II"/>
    <property type="match status" value="1"/>
</dbReference>
<feature type="transmembrane region" description="Helical" evidence="12">
    <location>
        <begin position="163"/>
        <end position="182"/>
    </location>
</feature>
<comment type="caution">
    <text evidence="14">The sequence shown here is derived from an EMBL/GenBank/DDBJ whole genome shotgun (WGS) entry which is preliminary data.</text>
</comment>
<dbReference type="SMART" id="SM00918">
    <property type="entry name" value="Lig_chan-Glu_bd"/>
    <property type="match status" value="1"/>
</dbReference>
<dbReference type="SUPFAM" id="SSF53850">
    <property type="entry name" value="Periplasmic binding protein-like II"/>
    <property type="match status" value="1"/>
</dbReference>
<keyword evidence="11" id="KW-0407">Ion channel</keyword>
<keyword evidence="3" id="KW-1003">Cell membrane</keyword>
<dbReference type="InterPro" id="IPR052192">
    <property type="entry name" value="Insect_Ionotropic_Sensory_Rcpt"/>
</dbReference>
<protein>
    <submittedName>
        <fullName evidence="14">Lig_chan-Glu_bd domain-containing protein</fullName>
    </submittedName>
</protein>
<gene>
    <name evidence="14" type="primary">AVEN_106369_1</name>
    <name evidence="14" type="ORF">NPIL_270361</name>
</gene>